<evidence type="ECO:0000313" key="3">
    <source>
        <dbReference type="Proteomes" id="UP000250235"/>
    </source>
</evidence>
<gene>
    <name evidence="2" type="ORF">F511_16927</name>
</gene>
<feature type="compositionally biased region" description="Low complexity" evidence="1">
    <location>
        <begin position="434"/>
        <end position="448"/>
    </location>
</feature>
<feature type="region of interest" description="Disordered" evidence="1">
    <location>
        <begin position="428"/>
        <end position="448"/>
    </location>
</feature>
<proteinExistence type="predicted"/>
<dbReference type="Proteomes" id="UP000250235">
    <property type="component" value="Unassembled WGS sequence"/>
</dbReference>
<dbReference type="AlphaFoldDB" id="A0A2Z7BY23"/>
<name>A0A2Z7BY23_9LAMI</name>
<accession>A0A2Z7BY23</accession>
<evidence type="ECO:0000256" key="1">
    <source>
        <dbReference type="SAM" id="MobiDB-lite"/>
    </source>
</evidence>
<sequence length="535" mass="59527">MVAISAGLKVKWAQVLFQILIAMVHSPTRQSQGFDVKLSVLLLNMVKANLGESMKLHPQKVLNNKSVHTYMKKNLGVGPVGETSKISGETASEQQSTADSIPSLSNKAEKDVGEKTKLENAAVEKMKNKKEKVVPVVKKQKLKKGGAPPKRKLVVESSDSESTVSLPIEILAVPDDASTAGAPEANLETNKEVVRQSYDASTAVYQDARVECTEKREIEAVTDEGAIVVRSGPEQLAQHPLTSTGKGIFAPVEIREINWAIHFLPKIDPAAKGKEILDAFSQPNPVEDCMLVLKSAWKDVSSRISDFDKWKRVDEHHAYMCIWFLSRELKEIVKQHRALRSLAGLYFLAPEASIVGDATNVDLPQITWIEAHKLMITGATLAQQYKPKILAIEFSTQAEHAQTTAKQPAQQEGQVEEIVRTFEDVKETEAMNSQEHQAQGNEQQAQAEECQAQELNLLHLPFFRNGKDPLEDFDYNDPRCNPLRRPLASRTPSHTTAHQPASCVYLTHFFIASVRNATLLYCLNPRHRLLKWLAV</sequence>
<reference evidence="2 3" key="1">
    <citation type="journal article" date="2015" name="Proc. Natl. Acad. Sci. U.S.A.">
        <title>The resurrection genome of Boea hygrometrica: A blueprint for survival of dehydration.</title>
        <authorList>
            <person name="Xiao L."/>
            <person name="Yang G."/>
            <person name="Zhang L."/>
            <person name="Yang X."/>
            <person name="Zhao S."/>
            <person name="Ji Z."/>
            <person name="Zhou Q."/>
            <person name="Hu M."/>
            <person name="Wang Y."/>
            <person name="Chen M."/>
            <person name="Xu Y."/>
            <person name="Jin H."/>
            <person name="Xiao X."/>
            <person name="Hu G."/>
            <person name="Bao F."/>
            <person name="Hu Y."/>
            <person name="Wan P."/>
            <person name="Li L."/>
            <person name="Deng X."/>
            <person name="Kuang T."/>
            <person name="Xiang C."/>
            <person name="Zhu J.K."/>
            <person name="Oliver M.J."/>
            <person name="He Y."/>
        </authorList>
    </citation>
    <scope>NUCLEOTIDE SEQUENCE [LARGE SCALE GENOMIC DNA]</scope>
    <source>
        <strain evidence="3">cv. XS01</strain>
    </source>
</reference>
<protein>
    <submittedName>
        <fullName evidence="2">Uncharacterized protein</fullName>
    </submittedName>
</protein>
<evidence type="ECO:0000313" key="2">
    <source>
        <dbReference type="EMBL" id="KZV39186.1"/>
    </source>
</evidence>
<feature type="region of interest" description="Disordered" evidence="1">
    <location>
        <begin position="81"/>
        <end position="113"/>
    </location>
</feature>
<dbReference type="EMBL" id="KV001303">
    <property type="protein sequence ID" value="KZV39186.1"/>
    <property type="molecule type" value="Genomic_DNA"/>
</dbReference>
<keyword evidence="3" id="KW-1185">Reference proteome</keyword>
<organism evidence="2 3">
    <name type="scientific">Dorcoceras hygrometricum</name>
    <dbReference type="NCBI Taxonomy" id="472368"/>
    <lineage>
        <taxon>Eukaryota</taxon>
        <taxon>Viridiplantae</taxon>
        <taxon>Streptophyta</taxon>
        <taxon>Embryophyta</taxon>
        <taxon>Tracheophyta</taxon>
        <taxon>Spermatophyta</taxon>
        <taxon>Magnoliopsida</taxon>
        <taxon>eudicotyledons</taxon>
        <taxon>Gunneridae</taxon>
        <taxon>Pentapetalae</taxon>
        <taxon>asterids</taxon>
        <taxon>lamiids</taxon>
        <taxon>Lamiales</taxon>
        <taxon>Gesneriaceae</taxon>
        <taxon>Didymocarpoideae</taxon>
        <taxon>Trichosporeae</taxon>
        <taxon>Loxocarpinae</taxon>
        <taxon>Dorcoceras</taxon>
    </lineage>
</organism>
<feature type="compositionally biased region" description="Polar residues" evidence="1">
    <location>
        <begin position="84"/>
        <end position="106"/>
    </location>
</feature>